<evidence type="ECO:0000259" key="6">
    <source>
        <dbReference type="PROSITE" id="PS50893"/>
    </source>
</evidence>
<dbReference type="InterPro" id="IPR003439">
    <property type="entry name" value="ABC_transporter-like_ATP-bd"/>
</dbReference>
<gene>
    <name evidence="7" type="ORF">AB1207_18710</name>
</gene>
<evidence type="ECO:0000313" key="8">
    <source>
        <dbReference type="Proteomes" id="UP001555826"/>
    </source>
</evidence>
<evidence type="ECO:0000256" key="5">
    <source>
        <dbReference type="ARBA" id="ARBA00023251"/>
    </source>
</evidence>
<sequence>MALGSPSPATATDGSAAAAVEVRDLRKAFGAGPAVLDGLSFSAARGRVTAVLGPNGAGKTTTVAICEGLQRADSGTVRVLGLDPVADAAALRPRVGVMLQDGGLPTGVSAREALAHVAALHTDPLDLTALSLRLGLTSFARTRVRRLSGGQRQRLAMACALVGRPEVVFLDEPSAGLDPQARLAVWDVVREVRAAGVAVVLTTHLMEEAERLADDVVVVDHGRVVATGTPDELTSGPASLTFRSRPGLPTQDLARALPVGADVSEAEPGRYAVSGVDVDPRVVATVTNWCATHDVLAEGIGPVRKTLEDVFLDLTGRTLR</sequence>
<dbReference type="RefSeq" id="WP_367639914.1">
    <property type="nucleotide sequence ID" value="NZ_JBFNQN010000013.1"/>
</dbReference>
<evidence type="ECO:0000313" key="7">
    <source>
        <dbReference type="EMBL" id="MEW9266785.1"/>
    </source>
</evidence>
<comment type="caution">
    <text evidence="7">The sequence shown here is derived from an EMBL/GenBank/DDBJ whole genome shotgun (WGS) entry which is preliminary data.</text>
</comment>
<dbReference type="InterPro" id="IPR017871">
    <property type="entry name" value="ABC_transporter-like_CS"/>
</dbReference>
<dbReference type="CDD" id="cd03230">
    <property type="entry name" value="ABC_DR_subfamily_A"/>
    <property type="match status" value="1"/>
</dbReference>
<proteinExistence type="predicted"/>
<protein>
    <submittedName>
        <fullName evidence="7">ABC transporter ATP-binding protein</fullName>
    </submittedName>
</protein>
<keyword evidence="5" id="KW-0046">Antibiotic resistance</keyword>
<dbReference type="SUPFAM" id="SSF52540">
    <property type="entry name" value="P-loop containing nucleoside triphosphate hydrolases"/>
    <property type="match status" value="1"/>
</dbReference>
<keyword evidence="4 7" id="KW-0067">ATP-binding</keyword>
<reference evidence="7 8" key="1">
    <citation type="submission" date="2024-07" db="EMBL/GenBank/DDBJ databases">
        <authorList>
            <person name="Thanompreechachai J."/>
            <person name="Duangmal K."/>
        </authorList>
    </citation>
    <scope>NUCLEOTIDE SEQUENCE [LARGE SCALE GENOMIC DNA]</scope>
    <source>
        <strain evidence="7 8">KCTC 19886</strain>
    </source>
</reference>
<dbReference type="InterPro" id="IPR027417">
    <property type="entry name" value="P-loop_NTPase"/>
</dbReference>
<evidence type="ECO:0000256" key="1">
    <source>
        <dbReference type="ARBA" id="ARBA00004202"/>
    </source>
</evidence>
<dbReference type="Gene3D" id="3.40.50.300">
    <property type="entry name" value="P-loop containing nucleotide triphosphate hydrolases"/>
    <property type="match status" value="1"/>
</dbReference>
<dbReference type="PANTHER" id="PTHR42711:SF16">
    <property type="entry name" value="ABC TRANSPORTER ATP-BINDING PROTEIN"/>
    <property type="match status" value="1"/>
</dbReference>
<dbReference type="SMART" id="SM00382">
    <property type="entry name" value="AAA"/>
    <property type="match status" value="1"/>
</dbReference>
<evidence type="ECO:0000256" key="3">
    <source>
        <dbReference type="ARBA" id="ARBA00022741"/>
    </source>
</evidence>
<evidence type="ECO:0000256" key="4">
    <source>
        <dbReference type="ARBA" id="ARBA00022840"/>
    </source>
</evidence>
<keyword evidence="3" id="KW-0547">Nucleotide-binding</keyword>
<comment type="subcellular location">
    <subcellularLocation>
        <location evidence="1">Cell membrane</location>
        <topology evidence="1">Peripheral membrane protein</topology>
    </subcellularLocation>
</comment>
<dbReference type="GO" id="GO:0005524">
    <property type="term" value="F:ATP binding"/>
    <property type="evidence" value="ECO:0007669"/>
    <property type="project" value="UniProtKB-KW"/>
</dbReference>
<keyword evidence="2" id="KW-0813">Transport</keyword>
<name>A0ABV3PBA4_9ACTN</name>
<evidence type="ECO:0000256" key="2">
    <source>
        <dbReference type="ARBA" id="ARBA00022448"/>
    </source>
</evidence>
<dbReference type="InterPro" id="IPR050763">
    <property type="entry name" value="ABC_transporter_ATP-binding"/>
</dbReference>
<keyword evidence="8" id="KW-1185">Reference proteome</keyword>
<dbReference type="Proteomes" id="UP001555826">
    <property type="component" value="Unassembled WGS sequence"/>
</dbReference>
<dbReference type="PANTHER" id="PTHR42711">
    <property type="entry name" value="ABC TRANSPORTER ATP-BINDING PROTEIN"/>
    <property type="match status" value="1"/>
</dbReference>
<accession>A0ABV3PBA4</accession>
<organism evidence="7 8">
    <name type="scientific">Kineococcus endophyticus</name>
    <dbReference type="NCBI Taxonomy" id="1181883"/>
    <lineage>
        <taxon>Bacteria</taxon>
        <taxon>Bacillati</taxon>
        <taxon>Actinomycetota</taxon>
        <taxon>Actinomycetes</taxon>
        <taxon>Kineosporiales</taxon>
        <taxon>Kineosporiaceae</taxon>
        <taxon>Kineococcus</taxon>
    </lineage>
</organism>
<dbReference type="PROSITE" id="PS50893">
    <property type="entry name" value="ABC_TRANSPORTER_2"/>
    <property type="match status" value="1"/>
</dbReference>
<dbReference type="PROSITE" id="PS00211">
    <property type="entry name" value="ABC_TRANSPORTER_1"/>
    <property type="match status" value="1"/>
</dbReference>
<feature type="domain" description="ABC transporter" evidence="6">
    <location>
        <begin position="20"/>
        <end position="246"/>
    </location>
</feature>
<dbReference type="Pfam" id="PF00005">
    <property type="entry name" value="ABC_tran"/>
    <property type="match status" value="1"/>
</dbReference>
<dbReference type="InterPro" id="IPR003593">
    <property type="entry name" value="AAA+_ATPase"/>
</dbReference>
<dbReference type="EMBL" id="JBFNQN010000013">
    <property type="protein sequence ID" value="MEW9266785.1"/>
    <property type="molecule type" value="Genomic_DNA"/>
</dbReference>